<dbReference type="OrthoDB" id="2580675at2759"/>
<feature type="non-terminal residue" evidence="2">
    <location>
        <position position="641"/>
    </location>
</feature>
<name>A0A8H4X8J1_9HYPO</name>
<reference evidence="2" key="1">
    <citation type="journal article" date="2020" name="BMC Genomics">
        <title>Correction to: Identification and distribution of gene clusters required for synthesis of sphingolipid metabolism inhibitors in diverse species of the filamentous fungus Fusarium.</title>
        <authorList>
            <person name="Kim H.S."/>
            <person name="Lohmar J.M."/>
            <person name="Busman M."/>
            <person name="Brown D.W."/>
            <person name="Naumann T.A."/>
            <person name="Divon H.H."/>
            <person name="Lysoe E."/>
            <person name="Uhlig S."/>
            <person name="Proctor R.H."/>
        </authorList>
    </citation>
    <scope>NUCLEOTIDE SEQUENCE</scope>
    <source>
        <strain evidence="2">NRRL 20472</strain>
    </source>
</reference>
<accession>A0A8H4X8J1</accession>
<protein>
    <submittedName>
        <fullName evidence="2">Uncharacterized protein</fullName>
    </submittedName>
</protein>
<gene>
    <name evidence="2" type="ORF">FSARC_7221</name>
</gene>
<proteinExistence type="predicted"/>
<sequence length="641" mass="70868">MKIFNTCFAIVSTICFDIALTSTIECKVEIPDGPVRVTADCLDPVYHDPVIVNQNDDIRSVPHRKFYGYFKNTSIDFNLYLPPKPRWRGRFYQRLYPTQDVEASDEDIAFAVEYGAYTVQTRGTSGYQAAAAAAKFARSIASRYYNHSDNIYGYIYGGSGGSYQTVGAMENTEGVWDGAVTIVQAVPASIPNVPAVRAFAGLVLLNKSSDIIDAVRPGGTGDPSSSLSDAQVAMFREATLMGIPVRKWEDFDKVADTRTLDVLAPTVYSLDPDYCQDFWSVLGYLGSEDSALGDILRSAIVDVNTTITSVERSDDGSPEYLHFKEFPASDDSQGFLVSVYARNGTLLPNQLAGSLNQTLKAFVLNEGNDASTLDALDENIKVRIDNRCFIALLPYYRYRLPSHPGFYGFDQFRGSNGQPLCPQRDVEVAALVSEATSGGGLHTGRFGGKMIVVDNLWDTDAFPCHADWYRNVVQNVTGHEFNDKYRIWYNDHADHNEEAPEGVRASYLVNYNGIYQQALHHLSQWAEQAIAPPLSTRYNVSNSQILVPSSAAERRGIQATVQLRAQGKDSSYSTTVDKGQRVNFAAHIEAAPGSGKIVTVEWDYLGIGNYKPMDFGTPTESLKARTFYAYQKKGTYFAGIR</sequence>
<feature type="chain" id="PRO_5034261977" evidence="1">
    <location>
        <begin position="24"/>
        <end position="641"/>
    </location>
</feature>
<evidence type="ECO:0000313" key="2">
    <source>
        <dbReference type="EMBL" id="KAF4964876.1"/>
    </source>
</evidence>
<reference evidence="2" key="2">
    <citation type="submission" date="2020-05" db="EMBL/GenBank/DDBJ databases">
        <authorList>
            <person name="Kim H.-S."/>
            <person name="Proctor R.H."/>
            <person name="Brown D.W."/>
        </authorList>
    </citation>
    <scope>NUCLEOTIDE SEQUENCE</scope>
    <source>
        <strain evidence="2">NRRL 20472</strain>
    </source>
</reference>
<keyword evidence="3" id="KW-1185">Reference proteome</keyword>
<feature type="signal peptide" evidence="1">
    <location>
        <begin position="1"/>
        <end position="23"/>
    </location>
</feature>
<keyword evidence="1" id="KW-0732">Signal</keyword>
<evidence type="ECO:0000256" key="1">
    <source>
        <dbReference type="SAM" id="SignalP"/>
    </source>
</evidence>
<dbReference type="AlphaFoldDB" id="A0A8H4X8J1"/>
<comment type="caution">
    <text evidence="2">The sequence shown here is derived from an EMBL/GenBank/DDBJ whole genome shotgun (WGS) entry which is preliminary data.</text>
</comment>
<dbReference type="EMBL" id="JABEXW010000384">
    <property type="protein sequence ID" value="KAF4964876.1"/>
    <property type="molecule type" value="Genomic_DNA"/>
</dbReference>
<organism evidence="2 3">
    <name type="scientific">Fusarium sarcochroum</name>
    <dbReference type="NCBI Taxonomy" id="1208366"/>
    <lineage>
        <taxon>Eukaryota</taxon>
        <taxon>Fungi</taxon>
        <taxon>Dikarya</taxon>
        <taxon>Ascomycota</taxon>
        <taxon>Pezizomycotina</taxon>
        <taxon>Sordariomycetes</taxon>
        <taxon>Hypocreomycetidae</taxon>
        <taxon>Hypocreales</taxon>
        <taxon>Nectriaceae</taxon>
        <taxon>Fusarium</taxon>
        <taxon>Fusarium lateritium species complex</taxon>
    </lineage>
</organism>
<dbReference type="Proteomes" id="UP000622797">
    <property type="component" value="Unassembled WGS sequence"/>
</dbReference>
<evidence type="ECO:0000313" key="3">
    <source>
        <dbReference type="Proteomes" id="UP000622797"/>
    </source>
</evidence>